<dbReference type="EMBL" id="JAPDDR010000014">
    <property type="protein sequence ID" value="MCW1916364.1"/>
    <property type="molecule type" value="Genomic_DNA"/>
</dbReference>
<name>A0ABT3GA65_9BACT</name>
<dbReference type="InterPro" id="IPR009057">
    <property type="entry name" value="Homeodomain-like_sf"/>
</dbReference>
<organism evidence="1 2">
    <name type="scientific">Luteolibacter rhizosphaerae</name>
    <dbReference type="NCBI Taxonomy" id="2989719"/>
    <lineage>
        <taxon>Bacteria</taxon>
        <taxon>Pseudomonadati</taxon>
        <taxon>Verrucomicrobiota</taxon>
        <taxon>Verrucomicrobiia</taxon>
        <taxon>Verrucomicrobiales</taxon>
        <taxon>Verrucomicrobiaceae</taxon>
        <taxon>Luteolibacter</taxon>
    </lineage>
</organism>
<dbReference type="Pfam" id="PF04255">
    <property type="entry name" value="DUF433"/>
    <property type="match status" value="1"/>
</dbReference>
<dbReference type="SUPFAM" id="SSF46689">
    <property type="entry name" value="Homeodomain-like"/>
    <property type="match status" value="1"/>
</dbReference>
<accession>A0ABT3GA65</accession>
<dbReference type="Gene3D" id="1.10.10.10">
    <property type="entry name" value="Winged helix-like DNA-binding domain superfamily/Winged helix DNA-binding domain"/>
    <property type="match status" value="1"/>
</dbReference>
<dbReference type="Proteomes" id="UP001165653">
    <property type="component" value="Unassembled WGS sequence"/>
</dbReference>
<keyword evidence="2" id="KW-1185">Reference proteome</keyword>
<proteinExistence type="predicted"/>
<reference evidence="1" key="1">
    <citation type="submission" date="2022-10" db="EMBL/GenBank/DDBJ databases">
        <title>Luteolibacter sp. GHJ8, whole genome shotgun sequencing project.</title>
        <authorList>
            <person name="Zhao G."/>
            <person name="Shen L."/>
        </authorList>
    </citation>
    <scope>NUCLEOTIDE SEQUENCE</scope>
    <source>
        <strain evidence="1">GHJ8</strain>
    </source>
</reference>
<sequence>MPTRSPIADPWQRGIYTIPDASLILKLPADRLRRWVTGREHEESRHFPAGNLESRGQGKDRHLSFLTLIELFTIDRLRKQGLTMLTLRKVRDELSQRFHTEFPFALEGLMISGKMVLKELGDAALLELGTNGQTAFNKLVTPFCERLDFSPATKFASRYFPLGKEKPIVVDPKHAFGKPTIVGTNITTEAICSMLRSGDSSEDIAEAFQVSLEHVSVARAFEMKRAA</sequence>
<gene>
    <name evidence="1" type="ORF">OJ996_22440</name>
</gene>
<comment type="caution">
    <text evidence="1">The sequence shown here is derived from an EMBL/GenBank/DDBJ whole genome shotgun (WGS) entry which is preliminary data.</text>
</comment>
<protein>
    <submittedName>
        <fullName evidence="1">DUF433 domain-containing protein</fullName>
    </submittedName>
</protein>
<evidence type="ECO:0000313" key="2">
    <source>
        <dbReference type="Proteomes" id="UP001165653"/>
    </source>
</evidence>
<dbReference type="InterPro" id="IPR007367">
    <property type="entry name" value="DUF433"/>
</dbReference>
<evidence type="ECO:0000313" key="1">
    <source>
        <dbReference type="EMBL" id="MCW1916364.1"/>
    </source>
</evidence>
<dbReference type="RefSeq" id="WP_264515937.1">
    <property type="nucleotide sequence ID" value="NZ_JAPDDR010000014.1"/>
</dbReference>
<dbReference type="InterPro" id="IPR036388">
    <property type="entry name" value="WH-like_DNA-bd_sf"/>
</dbReference>